<dbReference type="EMBL" id="LEKT01000014">
    <property type="protein sequence ID" value="KMO86866.1"/>
    <property type="molecule type" value="Genomic_DNA"/>
</dbReference>
<keyword evidence="2" id="KW-1185">Reference proteome</keyword>
<dbReference type="OrthoDB" id="1682937at2"/>
<gene>
    <name evidence="1" type="ORF">AB840_05985</name>
</gene>
<dbReference type="Proteomes" id="UP000036503">
    <property type="component" value="Unassembled WGS sequence"/>
</dbReference>
<name>A0A0J6ZPP0_9FIRM</name>
<comment type="caution">
    <text evidence="1">The sequence shown here is derived from an EMBL/GenBank/DDBJ whole genome shotgun (WGS) entry which is preliminary data.</text>
</comment>
<sequence>MKRTVYMSEPLEKLAEKTKSNDRRNGGFSRRLGEIVDRYGIIMSLTNLPDFDDTEINILSDVICGSVISRSKVAGMHLDIIDASIGTQEQRAKLLRKIESLSIAQRIKLIEKLGQ</sequence>
<proteinExistence type="predicted"/>
<evidence type="ECO:0000313" key="2">
    <source>
        <dbReference type="Proteomes" id="UP000036503"/>
    </source>
</evidence>
<dbReference type="PATRIC" id="fig|1122219.3.peg.634"/>
<reference evidence="1 2" key="1">
    <citation type="submission" date="2015-06" db="EMBL/GenBank/DDBJ databases">
        <title>Draft genome sequence of beer spoilage bacterium Megasphaera cerevisiae type strain 20462.</title>
        <authorList>
            <person name="Kutumbaka K."/>
            <person name="Pasmowitz J."/>
            <person name="Mategko J."/>
            <person name="Reyes D."/>
            <person name="Friedrich A."/>
            <person name="Han S."/>
            <person name="Martens-Habbena W."/>
            <person name="Neal-McKinney J."/>
            <person name="Janagama H.K."/>
            <person name="Nadala C."/>
            <person name="Samadpour M."/>
        </authorList>
    </citation>
    <scope>NUCLEOTIDE SEQUENCE [LARGE SCALE GENOMIC DNA]</scope>
    <source>
        <strain evidence="1 2">DSM 20462</strain>
    </source>
</reference>
<organism evidence="1 2">
    <name type="scientific">Megasphaera cerevisiae DSM 20462</name>
    <dbReference type="NCBI Taxonomy" id="1122219"/>
    <lineage>
        <taxon>Bacteria</taxon>
        <taxon>Bacillati</taxon>
        <taxon>Bacillota</taxon>
        <taxon>Negativicutes</taxon>
        <taxon>Veillonellales</taxon>
        <taxon>Veillonellaceae</taxon>
        <taxon>Megasphaera</taxon>
    </lineage>
</organism>
<dbReference type="RefSeq" id="WP_048513927.1">
    <property type="nucleotide sequence ID" value="NZ_FUXD01000017.1"/>
</dbReference>
<protein>
    <submittedName>
        <fullName evidence="1">Uncharacterized protein</fullName>
    </submittedName>
</protein>
<dbReference type="InParanoid" id="A0A0J6ZPP0"/>
<evidence type="ECO:0000313" key="1">
    <source>
        <dbReference type="EMBL" id="KMO86866.1"/>
    </source>
</evidence>
<accession>A0A0J6ZPP0</accession>
<dbReference type="AlphaFoldDB" id="A0A0J6ZPP0"/>